<evidence type="ECO:0000313" key="1">
    <source>
        <dbReference type="EMBL" id="MDQ0188596.1"/>
    </source>
</evidence>
<sequence>MRDPQEILSKTDHRPDPLPVGSWVMRQTWNHLLFAHWPVPPALLEPLLPRGLVLDTFDDHAYLTVLPFRMSGVRVRGLPPIPGATAMLQVNVRTYVKRAGRGGIYFLALYTDHLPTVWLTRIALGLPYHPARMSLTSRGTTLQATLEWTLQHHDTGSLDVACTPSPEVWHARPGSLEHWLTERYSMYTVHAGTLWRVDVHHHPWPLQQAQVQVHHQSLLRPLHQKLGLELPAAPALVQYARQMDALMWMPRR</sequence>
<evidence type="ECO:0000313" key="2">
    <source>
        <dbReference type="Proteomes" id="UP001232973"/>
    </source>
</evidence>
<dbReference type="InterPro" id="IPR018644">
    <property type="entry name" value="DUF2071"/>
</dbReference>
<organism evidence="1 2">
    <name type="scientific">Alicyclobacillus cycloheptanicus</name>
    <dbReference type="NCBI Taxonomy" id="1457"/>
    <lineage>
        <taxon>Bacteria</taxon>
        <taxon>Bacillati</taxon>
        <taxon>Bacillota</taxon>
        <taxon>Bacilli</taxon>
        <taxon>Bacillales</taxon>
        <taxon>Alicyclobacillaceae</taxon>
        <taxon>Alicyclobacillus</taxon>
    </lineage>
</organism>
<dbReference type="InterPro" id="IPR023375">
    <property type="entry name" value="ADC_dom_sf"/>
</dbReference>
<dbReference type="PANTHER" id="PTHR39186">
    <property type="entry name" value="DUF2071 FAMILY PROTEIN"/>
    <property type="match status" value="1"/>
</dbReference>
<proteinExistence type="predicted"/>
<dbReference type="RefSeq" id="WP_274455991.1">
    <property type="nucleotide sequence ID" value="NZ_CP067097.1"/>
</dbReference>
<name>A0ABT9XFS8_9BACL</name>
<gene>
    <name evidence="1" type="ORF">J2S03_000400</name>
</gene>
<dbReference type="Pfam" id="PF09844">
    <property type="entry name" value="DUF2071"/>
    <property type="match status" value="1"/>
</dbReference>
<protein>
    <submittedName>
        <fullName evidence="1">Uncharacterized protein YqjF (DUF2071 family)</fullName>
    </submittedName>
</protein>
<dbReference type="EMBL" id="JAUSTP010000001">
    <property type="protein sequence ID" value="MDQ0188596.1"/>
    <property type="molecule type" value="Genomic_DNA"/>
</dbReference>
<accession>A0ABT9XFS8</accession>
<dbReference type="PANTHER" id="PTHR39186:SF1">
    <property type="entry name" value="DUF2071 DOMAIN-CONTAINING PROTEIN"/>
    <property type="match status" value="1"/>
</dbReference>
<comment type="caution">
    <text evidence="1">The sequence shown here is derived from an EMBL/GenBank/DDBJ whole genome shotgun (WGS) entry which is preliminary data.</text>
</comment>
<dbReference type="SUPFAM" id="SSF160104">
    <property type="entry name" value="Acetoacetate decarboxylase-like"/>
    <property type="match status" value="1"/>
</dbReference>
<dbReference type="Proteomes" id="UP001232973">
    <property type="component" value="Unassembled WGS sequence"/>
</dbReference>
<reference evidence="1 2" key="1">
    <citation type="submission" date="2023-07" db="EMBL/GenBank/DDBJ databases">
        <title>Genomic Encyclopedia of Type Strains, Phase IV (KMG-IV): sequencing the most valuable type-strain genomes for metagenomic binning, comparative biology and taxonomic classification.</title>
        <authorList>
            <person name="Goeker M."/>
        </authorList>
    </citation>
    <scope>NUCLEOTIDE SEQUENCE [LARGE SCALE GENOMIC DNA]</scope>
    <source>
        <strain evidence="1 2">DSM 4006</strain>
    </source>
</reference>
<keyword evidence="2" id="KW-1185">Reference proteome</keyword>
<dbReference type="Gene3D" id="2.40.400.10">
    <property type="entry name" value="Acetoacetate decarboxylase-like"/>
    <property type="match status" value="1"/>
</dbReference>